<dbReference type="AlphaFoldDB" id="C4IY51"/>
<accession>C4IY51</accession>
<dbReference type="EMBL" id="BT086740">
    <property type="protein sequence ID" value="ACR37093.1"/>
    <property type="molecule type" value="mRNA"/>
</dbReference>
<reference evidence="1" key="2">
    <citation type="submission" date="2012-06" db="EMBL/GenBank/DDBJ databases">
        <authorList>
            <person name="Yu Y."/>
            <person name="Currie J."/>
            <person name="Lomeli R."/>
            <person name="Angelova A."/>
            <person name="Collura K."/>
            <person name="Wissotski M."/>
            <person name="Campos D."/>
            <person name="Kudrna D."/>
            <person name="Golser W."/>
            <person name="Ashely E."/>
            <person name="Descour A."/>
            <person name="Fernandes J."/>
            <person name="Soderlund C."/>
            <person name="Walbot V."/>
        </authorList>
    </citation>
    <scope>NUCLEOTIDE SEQUENCE</scope>
    <source>
        <strain evidence="1">B73</strain>
    </source>
</reference>
<sequence>MTTTTTIMPQHPQNHRACPCPFAHRRPAAHLPHYPAHQLHQSRFVVVLVFEGQMLGLQAVEVEYVVAESVASELALV</sequence>
<proteinExistence type="evidence at transcript level"/>
<dbReference type="EMBL" id="BT087198">
    <property type="protein sequence ID" value="ACR37551.1"/>
    <property type="molecule type" value="mRNA"/>
</dbReference>
<organism evidence="1">
    <name type="scientific">Zea mays</name>
    <name type="common">Maize</name>
    <dbReference type="NCBI Taxonomy" id="4577"/>
    <lineage>
        <taxon>Eukaryota</taxon>
        <taxon>Viridiplantae</taxon>
        <taxon>Streptophyta</taxon>
        <taxon>Embryophyta</taxon>
        <taxon>Tracheophyta</taxon>
        <taxon>Spermatophyta</taxon>
        <taxon>Magnoliopsida</taxon>
        <taxon>Liliopsida</taxon>
        <taxon>Poales</taxon>
        <taxon>Poaceae</taxon>
        <taxon>PACMAD clade</taxon>
        <taxon>Panicoideae</taxon>
        <taxon>Andropogonodae</taxon>
        <taxon>Andropogoneae</taxon>
        <taxon>Tripsacinae</taxon>
        <taxon>Zea</taxon>
    </lineage>
</organism>
<protein>
    <submittedName>
        <fullName evidence="1">Uncharacterized protein</fullName>
    </submittedName>
</protein>
<evidence type="ECO:0000313" key="1">
    <source>
        <dbReference type="EMBL" id="ACR33851.1"/>
    </source>
</evidence>
<dbReference type="EMBL" id="BT083498">
    <property type="protein sequence ID" value="ACR33851.1"/>
    <property type="molecule type" value="mRNA"/>
</dbReference>
<reference evidence="1" key="1">
    <citation type="journal article" date="2009" name="PLoS Genet.">
        <title>Sequencing, mapping, and analysis of 27,455 maize full-length cDNAs.</title>
        <authorList>
            <person name="Soderlund C."/>
            <person name="Descour A."/>
            <person name="Kudrna D."/>
            <person name="Bomhoff M."/>
            <person name="Boyd L."/>
            <person name="Currie J."/>
            <person name="Angelova A."/>
            <person name="Collura K."/>
            <person name="Wissotski M."/>
            <person name="Ashley E."/>
            <person name="Morrow D."/>
            <person name="Fernandes J."/>
            <person name="Walbot V."/>
            <person name="Yu Y."/>
        </authorList>
    </citation>
    <scope>NUCLEOTIDE SEQUENCE</scope>
    <source>
        <strain evidence="1">B73</strain>
    </source>
</reference>
<name>C4IY51_MAIZE</name>